<dbReference type="SMART" id="SM00382">
    <property type="entry name" value="AAA"/>
    <property type="match status" value="1"/>
</dbReference>
<name>A0ABV6GFW2_9BACI</name>
<accession>A0ABV6GFW2</accession>
<comment type="caution">
    <text evidence="5">The sequence shown here is derived from an EMBL/GenBank/DDBJ whole genome shotgun (WGS) entry which is preliminary data.</text>
</comment>
<dbReference type="GO" id="GO:0005524">
    <property type="term" value="F:ATP binding"/>
    <property type="evidence" value="ECO:0007669"/>
    <property type="project" value="UniProtKB-KW"/>
</dbReference>
<organism evidence="5 6">
    <name type="scientific">Metabacillus herbersteinensis</name>
    <dbReference type="NCBI Taxonomy" id="283816"/>
    <lineage>
        <taxon>Bacteria</taxon>
        <taxon>Bacillati</taxon>
        <taxon>Bacillota</taxon>
        <taxon>Bacilli</taxon>
        <taxon>Bacillales</taxon>
        <taxon>Bacillaceae</taxon>
        <taxon>Metabacillus</taxon>
    </lineage>
</organism>
<dbReference type="Gene3D" id="3.40.50.300">
    <property type="entry name" value="P-loop containing nucleotide triphosphate hydrolases"/>
    <property type="match status" value="1"/>
</dbReference>
<feature type="domain" description="ABC transporter" evidence="4">
    <location>
        <begin position="3"/>
        <end position="228"/>
    </location>
</feature>
<gene>
    <name evidence="5" type="ORF">ACFFIX_14140</name>
</gene>
<evidence type="ECO:0000259" key="4">
    <source>
        <dbReference type="PROSITE" id="PS50893"/>
    </source>
</evidence>
<dbReference type="CDD" id="cd03230">
    <property type="entry name" value="ABC_DR_subfamily_A"/>
    <property type="match status" value="1"/>
</dbReference>
<dbReference type="InterPro" id="IPR051782">
    <property type="entry name" value="ABC_Transporter_VariousFunc"/>
</dbReference>
<keyword evidence="2" id="KW-0547">Nucleotide-binding</keyword>
<keyword evidence="1" id="KW-0813">Transport</keyword>
<dbReference type="EMBL" id="JBHLVO010000011">
    <property type="protein sequence ID" value="MFC0272573.1"/>
    <property type="molecule type" value="Genomic_DNA"/>
</dbReference>
<keyword evidence="3 5" id="KW-0067">ATP-binding</keyword>
<dbReference type="RefSeq" id="WP_378935027.1">
    <property type="nucleotide sequence ID" value="NZ_JBHLVO010000011.1"/>
</dbReference>
<evidence type="ECO:0000313" key="5">
    <source>
        <dbReference type="EMBL" id="MFC0272573.1"/>
    </source>
</evidence>
<dbReference type="PROSITE" id="PS50893">
    <property type="entry name" value="ABC_TRANSPORTER_2"/>
    <property type="match status" value="1"/>
</dbReference>
<evidence type="ECO:0000313" key="6">
    <source>
        <dbReference type="Proteomes" id="UP001589854"/>
    </source>
</evidence>
<dbReference type="PANTHER" id="PTHR42939:SF1">
    <property type="entry name" value="ABC TRANSPORTER ATP-BINDING PROTEIN ALBC-RELATED"/>
    <property type="match status" value="1"/>
</dbReference>
<evidence type="ECO:0000256" key="1">
    <source>
        <dbReference type="ARBA" id="ARBA00022448"/>
    </source>
</evidence>
<dbReference type="SUPFAM" id="SSF52540">
    <property type="entry name" value="P-loop containing nucleoside triphosphate hydrolases"/>
    <property type="match status" value="1"/>
</dbReference>
<reference evidence="5 6" key="1">
    <citation type="submission" date="2024-09" db="EMBL/GenBank/DDBJ databases">
        <authorList>
            <person name="Sun Q."/>
            <person name="Mori K."/>
        </authorList>
    </citation>
    <scope>NUCLEOTIDE SEQUENCE [LARGE SCALE GENOMIC DNA]</scope>
    <source>
        <strain evidence="5 6">CCM 7228</strain>
    </source>
</reference>
<dbReference type="PANTHER" id="PTHR42939">
    <property type="entry name" value="ABC TRANSPORTER ATP-BINDING PROTEIN ALBC-RELATED"/>
    <property type="match status" value="1"/>
</dbReference>
<dbReference type="Pfam" id="PF00005">
    <property type="entry name" value="ABC_tran"/>
    <property type="match status" value="1"/>
</dbReference>
<dbReference type="InterPro" id="IPR003439">
    <property type="entry name" value="ABC_transporter-like_ATP-bd"/>
</dbReference>
<keyword evidence="6" id="KW-1185">Reference proteome</keyword>
<protein>
    <submittedName>
        <fullName evidence="5">ABC transporter ATP-binding protein</fullName>
    </submittedName>
</protein>
<evidence type="ECO:0000256" key="3">
    <source>
        <dbReference type="ARBA" id="ARBA00022840"/>
    </source>
</evidence>
<evidence type="ECO:0000256" key="2">
    <source>
        <dbReference type="ARBA" id="ARBA00022741"/>
    </source>
</evidence>
<dbReference type="InterPro" id="IPR003593">
    <property type="entry name" value="AAA+_ATPase"/>
</dbReference>
<dbReference type="InterPro" id="IPR027417">
    <property type="entry name" value="P-loop_NTPase"/>
</dbReference>
<dbReference type="Proteomes" id="UP001589854">
    <property type="component" value="Unassembled WGS sequence"/>
</dbReference>
<proteinExistence type="predicted"/>
<sequence length="290" mass="32552">MNISIKKLTKTYGKKTSLTDLSFQLEEHKIYGLLGRNGAGKTTLMHIIAGHILPTTGTVKLNNENPFNNRKLLENICLINETDNFPTTLKVKEVLKTASLFYPNWCARTSQSLLKEFKLDETVKVKALSKGMVSSLGIIIGLASRAAITIFDEPYIGLDAAMRARFYEILLEEYEAHPRTIILSTHLIDEVSNLFEEVLILQEGELVLQMTTDELKERSMMIHGKSEDVRTFTQGKNVLSEKEFMGQLTAVLYGENYNFADAKRLGLSVEQVHIQDLMIHLTSNKGGVVA</sequence>